<keyword evidence="1" id="KW-0812">Transmembrane</keyword>
<dbReference type="AlphaFoldDB" id="A0A3B0TFZ2"/>
<gene>
    <name evidence="2" type="ORF">MNBD_ALPHA01-1207</name>
</gene>
<reference evidence="2" key="1">
    <citation type="submission" date="2018-06" db="EMBL/GenBank/DDBJ databases">
        <authorList>
            <person name="Zhirakovskaya E."/>
        </authorList>
    </citation>
    <scope>NUCLEOTIDE SEQUENCE</scope>
</reference>
<dbReference type="EMBL" id="UOEJ01000224">
    <property type="protein sequence ID" value="VAW05916.1"/>
    <property type="molecule type" value="Genomic_DNA"/>
</dbReference>
<dbReference type="Pfam" id="PF07277">
    <property type="entry name" value="SapC"/>
    <property type="match status" value="1"/>
</dbReference>
<protein>
    <recommendedName>
        <fullName evidence="3">SapC family protein</fullName>
    </recommendedName>
</protein>
<proteinExistence type="predicted"/>
<sequence>MTEENTTEEQGNQPPVLYERIVPLSVKLHQDLKMADKMNFSFAVRVNAVPIVMQELPMAVKYFPIVFAGGGSGIMLAVLGIKNEENLFVDDEGNWMENTYIPAYIRRYPFFIARKDKTSNPIICFDDSSTLLSTDGANALFENEEQTDVLKGIVDFTRNFQQHLEASIEFGLMVEEMDMLEEQQISFKTDGVVQAAVSSFKSIKREKFDALDAGALKSWLEKGWVDSTVLHLASGSNFDRLWKIHQQRNA</sequence>
<evidence type="ECO:0000313" key="2">
    <source>
        <dbReference type="EMBL" id="VAW05916.1"/>
    </source>
</evidence>
<evidence type="ECO:0008006" key="3">
    <source>
        <dbReference type="Google" id="ProtNLM"/>
    </source>
</evidence>
<accession>A0A3B0TFZ2</accession>
<evidence type="ECO:0000256" key="1">
    <source>
        <dbReference type="SAM" id="Phobius"/>
    </source>
</evidence>
<keyword evidence="1" id="KW-0472">Membrane</keyword>
<feature type="transmembrane region" description="Helical" evidence="1">
    <location>
        <begin position="62"/>
        <end position="81"/>
    </location>
</feature>
<dbReference type="InterPro" id="IPR010836">
    <property type="entry name" value="SapC"/>
</dbReference>
<keyword evidence="1" id="KW-1133">Transmembrane helix</keyword>
<name>A0A3B0TFZ2_9ZZZZ</name>
<organism evidence="2">
    <name type="scientific">hydrothermal vent metagenome</name>
    <dbReference type="NCBI Taxonomy" id="652676"/>
    <lineage>
        <taxon>unclassified sequences</taxon>
        <taxon>metagenomes</taxon>
        <taxon>ecological metagenomes</taxon>
    </lineage>
</organism>